<dbReference type="GeneID" id="43682115"/>
<dbReference type="EC" id="2.7.7.65" evidence="3"/>
<dbReference type="PROSITE" id="PS50887">
    <property type="entry name" value="GGDEF"/>
    <property type="match status" value="1"/>
</dbReference>
<dbReference type="Pfam" id="PF13426">
    <property type="entry name" value="PAS_9"/>
    <property type="match status" value="1"/>
</dbReference>
<dbReference type="eggNOG" id="COG2199">
    <property type="taxonomic scope" value="Bacteria"/>
</dbReference>
<dbReference type="SUPFAM" id="SSF55073">
    <property type="entry name" value="Nucleotide cyclase"/>
    <property type="match status" value="1"/>
</dbReference>
<organism evidence="14 15">
    <name type="scientific">Vibrio navarrensis</name>
    <dbReference type="NCBI Taxonomy" id="29495"/>
    <lineage>
        <taxon>Bacteria</taxon>
        <taxon>Pseudomonadati</taxon>
        <taxon>Pseudomonadota</taxon>
        <taxon>Gammaproteobacteria</taxon>
        <taxon>Vibrionales</taxon>
        <taxon>Vibrionaceae</taxon>
        <taxon>Vibrio</taxon>
    </lineage>
</organism>
<evidence type="ECO:0000256" key="2">
    <source>
        <dbReference type="ARBA" id="ARBA00004533"/>
    </source>
</evidence>
<dbReference type="GO" id="GO:1902201">
    <property type="term" value="P:negative regulation of bacterial-type flagellum-dependent cell motility"/>
    <property type="evidence" value="ECO:0007669"/>
    <property type="project" value="TreeGrafter"/>
</dbReference>
<dbReference type="RefSeq" id="WP_039423617.1">
    <property type="nucleotide sequence ID" value="NZ_CP061845.1"/>
</dbReference>
<evidence type="ECO:0000313" key="15">
    <source>
        <dbReference type="Proteomes" id="UP000029994"/>
    </source>
</evidence>
<evidence type="ECO:0000259" key="11">
    <source>
        <dbReference type="PROSITE" id="PS50112"/>
    </source>
</evidence>
<dbReference type="InterPro" id="IPR035965">
    <property type="entry name" value="PAS-like_dom_sf"/>
</dbReference>
<dbReference type="STRING" id="29495.EA26_02725"/>
<dbReference type="GO" id="GO:0016301">
    <property type="term" value="F:kinase activity"/>
    <property type="evidence" value="ECO:0007669"/>
    <property type="project" value="UniProtKB-KW"/>
</dbReference>
<gene>
    <name evidence="14" type="ORF">EA26_02725</name>
</gene>
<evidence type="ECO:0000256" key="1">
    <source>
        <dbReference type="ARBA" id="ARBA00001946"/>
    </source>
</evidence>
<dbReference type="InterPro" id="IPR000014">
    <property type="entry name" value="PAS"/>
</dbReference>
<dbReference type="NCBIfam" id="TIGR00229">
    <property type="entry name" value="sensory_box"/>
    <property type="match status" value="1"/>
</dbReference>
<keyword evidence="4" id="KW-0597">Phosphoprotein</keyword>
<dbReference type="FunFam" id="3.30.70.270:FF:000001">
    <property type="entry name" value="Diguanylate cyclase domain protein"/>
    <property type="match status" value="1"/>
</dbReference>
<dbReference type="PANTHER" id="PTHR45138">
    <property type="entry name" value="REGULATORY COMPONENTS OF SENSORY TRANSDUCTION SYSTEM"/>
    <property type="match status" value="1"/>
</dbReference>
<evidence type="ECO:0000259" key="12">
    <source>
        <dbReference type="PROSITE" id="PS50113"/>
    </source>
</evidence>
<dbReference type="GO" id="GO:0052621">
    <property type="term" value="F:diguanylate cyclase activity"/>
    <property type="evidence" value="ECO:0007669"/>
    <property type="project" value="UniProtKB-EC"/>
</dbReference>
<keyword evidence="15" id="KW-1185">Reference proteome</keyword>
<dbReference type="Proteomes" id="UP000029994">
    <property type="component" value="Unassembled WGS sequence"/>
</dbReference>
<evidence type="ECO:0000256" key="7">
    <source>
        <dbReference type="ARBA" id="ARBA00022777"/>
    </source>
</evidence>
<dbReference type="NCBIfam" id="TIGR00254">
    <property type="entry name" value="GGDEF"/>
    <property type="match status" value="1"/>
</dbReference>
<dbReference type="CDD" id="cd00130">
    <property type="entry name" value="PAS"/>
    <property type="match status" value="1"/>
</dbReference>
<dbReference type="GO" id="GO:0000160">
    <property type="term" value="P:phosphorelay signal transduction system"/>
    <property type="evidence" value="ECO:0007669"/>
    <property type="project" value="UniProtKB-KW"/>
</dbReference>
<dbReference type="InterPro" id="IPR000160">
    <property type="entry name" value="GGDEF_dom"/>
</dbReference>
<evidence type="ECO:0000259" key="13">
    <source>
        <dbReference type="PROSITE" id="PS50887"/>
    </source>
</evidence>
<keyword evidence="6" id="KW-0547">Nucleotide-binding</keyword>
<dbReference type="InterPro" id="IPR043128">
    <property type="entry name" value="Rev_trsase/Diguanyl_cyclase"/>
</dbReference>
<dbReference type="PROSITE" id="PS50113">
    <property type="entry name" value="PAC"/>
    <property type="match status" value="1"/>
</dbReference>
<comment type="cofactor">
    <cofactor evidence="1">
        <name>Mg(2+)</name>
        <dbReference type="ChEBI" id="CHEBI:18420"/>
    </cofactor>
</comment>
<dbReference type="Gene3D" id="1.20.5.170">
    <property type="match status" value="1"/>
</dbReference>
<dbReference type="InterPro" id="IPR029151">
    <property type="entry name" value="Sensor-like_sf"/>
</dbReference>
<dbReference type="CDD" id="cd01949">
    <property type="entry name" value="GGDEF"/>
    <property type="match status" value="1"/>
</dbReference>
<dbReference type="GO" id="GO:0043709">
    <property type="term" value="P:cell adhesion involved in single-species biofilm formation"/>
    <property type="evidence" value="ECO:0007669"/>
    <property type="project" value="TreeGrafter"/>
</dbReference>
<dbReference type="SMART" id="SM00091">
    <property type="entry name" value="PAS"/>
    <property type="match status" value="1"/>
</dbReference>
<feature type="domain" description="PAC" evidence="12">
    <location>
        <begin position="411"/>
        <end position="463"/>
    </location>
</feature>
<dbReference type="InterPro" id="IPR048760">
    <property type="entry name" value="VP0354-like_sensor_dom"/>
</dbReference>
<dbReference type="SUPFAM" id="SSF55785">
    <property type="entry name" value="PYP-like sensor domain (PAS domain)"/>
    <property type="match status" value="1"/>
</dbReference>
<dbReference type="PROSITE" id="PS50112">
    <property type="entry name" value="PAS"/>
    <property type="match status" value="1"/>
</dbReference>
<comment type="caution">
    <text evidence="14">The sequence shown here is derived from an EMBL/GenBank/DDBJ whole genome shotgun (WGS) entry which is preliminary data.</text>
</comment>
<sequence length="626" mass="71844">MKVRKLFGILLLISVFFAALIAFYYHDKYRSLLDENLQSSAEDALNQLAYTQREYTNLYGQMLSVLDLLKYNQTLTDFILTPDQQHQAALTDLWSSVLLNQKWYTRISLLDLSGYERFRVNYDLNVGVFLSQAPAQDVSKDPFFASAQALKNDETGVWGVTLEEEQGLLKEPYTPVMRIFAPVTIRNQRVGYLVMNLNIRYMASRLHYSPVQGFNVDIINQRGYYVVSDQPEKLFGDYLPEREIYRFSKLYPQSWQKFSQQQAGYFYDNNCLVVFNTLVLGSHGALHLVIDMSEEQLMARSEQAVNELIREALIVFCVVMLFVLPVTTVALHYRRHSIESKLARAALNGMTAVMISNTSHRIILGNREFEQMFGYDNQQIEGKRAYNLIFLSDDLDIVMQAWNELQKNDVWEGEIRCQTYFNQVLTAIMRIQAVKSSAGKVSYYITSLVDITARKQLEERLRHLSEKDELTQIWNRRKFEEQLQHHASLLERYPATPTACLALVDIDHFKRINDEQGHDEGDRVIKGVASLLLQSLRNTDFLARVGGEEFAIIMPHTTISAAEVVLNRLRIAINVAKDLDVTVSIGFTDLTANTTRSYKCADIALYDAKSSGRNRVSLCYSDDDIA</sequence>
<feature type="domain" description="GGDEF" evidence="13">
    <location>
        <begin position="497"/>
        <end position="621"/>
    </location>
</feature>
<evidence type="ECO:0000256" key="6">
    <source>
        <dbReference type="ARBA" id="ARBA00022741"/>
    </source>
</evidence>
<comment type="catalytic activity">
    <reaction evidence="10">
        <text>2 GTP = 3',3'-c-di-GMP + 2 diphosphate</text>
        <dbReference type="Rhea" id="RHEA:24898"/>
        <dbReference type="ChEBI" id="CHEBI:33019"/>
        <dbReference type="ChEBI" id="CHEBI:37565"/>
        <dbReference type="ChEBI" id="CHEBI:58805"/>
        <dbReference type="EC" id="2.7.7.65"/>
    </reaction>
</comment>
<evidence type="ECO:0000256" key="5">
    <source>
        <dbReference type="ARBA" id="ARBA00022679"/>
    </source>
</evidence>
<dbReference type="EMBL" id="JMCG01000001">
    <property type="protein sequence ID" value="KGK10281.1"/>
    <property type="molecule type" value="Genomic_DNA"/>
</dbReference>
<proteinExistence type="predicted"/>
<dbReference type="Gene3D" id="3.30.450.20">
    <property type="entry name" value="PAS domain"/>
    <property type="match status" value="3"/>
</dbReference>
<evidence type="ECO:0000256" key="9">
    <source>
        <dbReference type="ARBA" id="ARBA00023012"/>
    </source>
</evidence>
<accession>A0A099LS05</accession>
<evidence type="ECO:0000256" key="3">
    <source>
        <dbReference type="ARBA" id="ARBA00012528"/>
    </source>
</evidence>
<dbReference type="InterPro" id="IPR050469">
    <property type="entry name" value="Diguanylate_Cyclase"/>
</dbReference>
<evidence type="ECO:0000313" key="14">
    <source>
        <dbReference type="EMBL" id="KGK10281.1"/>
    </source>
</evidence>
<dbReference type="PANTHER" id="PTHR45138:SF9">
    <property type="entry name" value="DIGUANYLATE CYCLASE DGCM-RELATED"/>
    <property type="match status" value="1"/>
</dbReference>
<dbReference type="Pfam" id="PF21623">
    <property type="entry name" value="HK_sensor_dom_bact"/>
    <property type="match status" value="1"/>
</dbReference>
<evidence type="ECO:0000256" key="10">
    <source>
        <dbReference type="ARBA" id="ARBA00034247"/>
    </source>
</evidence>
<evidence type="ECO:0000256" key="4">
    <source>
        <dbReference type="ARBA" id="ARBA00022553"/>
    </source>
</evidence>
<reference evidence="14 15" key="1">
    <citation type="submission" date="2014-04" db="EMBL/GenBank/DDBJ databases">
        <title>Genome sequencing of Vibrio navarrensis strains.</title>
        <authorList>
            <person name="Gladney L.M."/>
            <person name="Katz L.S."/>
            <person name="Marino-Ramirez L."/>
            <person name="Jordan I.K."/>
        </authorList>
    </citation>
    <scope>NUCLEOTIDE SEQUENCE [LARGE SCALE GENOMIC DNA]</scope>
    <source>
        <strain evidence="14 15">ATCC 51183</strain>
    </source>
</reference>
<dbReference type="SMART" id="SM00267">
    <property type="entry name" value="GGDEF"/>
    <property type="match status" value="1"/>
</dbReference>
<feature type="domain" description="PAS" evidence="11">
    <location>
        <begin position="338"/>
        <end position="409"/>
    </location>
</feature>
<dbReference type="GO" id="GO:0005886">
    <property type="term" value="C:plasma membrane"/>
    <property type="evidence" value="ECO:0007669"/>
    <property type="project" value="UniProtKB-SubCell"/>
</dbReference>
<dbReference type="SUPFAM" id="SSF103190">
    <property type="entry name" value="Sensory domain-like"/>
    <property type="match status" value="2"/>
</dbReference>
<keyword evidence="5" id="KW-0808">Transferase</keyword>
<dbReference type="Gene3D" id="3.30.70.270">
    <property type="match status" value="1"/>
</dbReference>
<evidence type="ECO:0000256" key="8">
    <source>
        <dbReference type="ARBA" id="ARBA00022840"/>
    </source>
</evidence>
<dbReference type="InterPro" id="IPR000700">
    <property type="entry name" value="PAS-assoc_C"/>
</dbReference>
<name>A0A099LS05_9VIBR</name>
<keyword evidence="7" id="KW-0418">Kinase</keyword>
<keyword evidence="8" id="KW-0067">ATP-binding</keyword>
<dbReference type="InterPro" id="IPR029787">
    <property type="entry name" value="Nucleotide_cyclase"/>
</dbReference>
<dbReference type="GO" id="GO:0005524">
    <property type="term" value="F:ATP binding"/>
    <property type="evidence" value="ECO:0007669"/>
    <property type="project" value="UniProtKB-KW"/>
</dbReference>
<dbReference type="Pfam" id="PF00990">
    <property type="entry name" value="GGDEF"/>
    <property type="match status" value="1"/>
</dbReference>
<keyword evidence="9" id="KW-0902">Two-component regulatory system</keyword>
<protein>
    <recommendedName>
        <fullName evidence="3">diguanylate cyclase</fullName>
        <ecNumber evidence="3">2.7.7.65</ecNumber>
    </recommendedName>
</protein>
<comment type="subcellular location">
    <subcellularLocation>
        <location evidence="2">Cell inner membrane</location>
    </subcellularLocation>
</comment>
<dbReference type="AlphaFoldDB" id="A0A099LS05"/>